<gene>
    <name evidence="4" type="ORF">H2200_004769</name>
</gene>
<feature type="domain" description="Cdc37 Hsp90 binding" evidence="2">
    <location>
        <begin position="159"/>
        <end position="256"/>
    </location>
</feature>
<proteinExistence type="predicted"/>
<feature type="compositionally biased region" description="Polar residues" evidence="1">
    <location>
        <begin position="49"/>
        <end position="61"/>
    </location>
</feature>
<dbReference type="InterPro" id="IPR046497">
    <property type="entry name" value="DUF6590"/>
</dbReference>
<feature type="region of interest" description="Disordered" evidence="1">
    <location>
        <begin position="284"/>
        <end position="325"/>
    </location>
</feature>
<organism evidence="4 5">
    <name type="scientific">Cladophialophora chaetospira</name>
    <dbReference type="NCBI Taxonomy" id="386627"/>
    <lineage>
        <taxon>Eukaryota</taxon>
        <taxon>Fungi</taxon>
        <taxon>Dikarya</taxon>
        <taxon>Ascomycota</taxon>
        <taxon>Pezizomycotina</taxon>
        <taxon>Eurotiomycetes</taxon>
        <taxon>Chaetothyriomycetidae</taxon>
        <taxon>Chaetothyriales</taxon>
        <taxon>Herpotrichiellaceae</taxon>
        <taxon>Cladophialophora</taxon>
    </lineage>
</organism>
<reference evidence="4" key="1">
    <citation type="submission" date="2022-10" db="EMBL/GenBank/DDBJ databases">
        <title>Culturing micro-colonial fungi from biological soil crusts in the Mojave desert and describing Neophaeococcomyces mojavensis, and introducing the new genera and species Taxawa tesnikishii.</title>
        <authorList>
            <person name="Kurbessoian T."/>
            <person name="Stajich J.E."/>
        </authorList>
    </citation>
    <scope>NUCLEOTIDE SEQUENCE</scope>
    <source>
        <strain evidence="4">TK_41</strain>
    </source>
</reference>
<evidence type="ECO:0000256" key="1">
    <source>
        <dbReference type="SAM" id="MobiDB-lite"/>
    </source>
</evidence>
<keyword evidence="5" id="KW-1185">Reference proteome</keyword>
<feature type="compositionally biased region" description="Polar residues" evidence="1">
    <location>
        <begin position="21"/>
        <end position="33"/>
    </location>
</feature>
<dbReference type="EMBL" id="JAPDRK010000006">
    <property type="protein sequence ID" value="KAJ9611585.1"/>
    <property type="molecule type" value="Genomic_DNA"/>
</dbReference>
<dbReference type="PANTHER" id="PTHR35391:SF5">
    <property type="entry name" value="DUF6590 DOMAIN-CONTAINING PROTEIN"/>
    <property type="match status" value="1"/>
</dbReference>
<feature type="region of interest" description="Disordered" evidence="1">
    <location>
        <begin position="1"/>
        <end position="61"/>
    </location>
</feature>
<evidence type="ECO:0000259" key="3">
    <source>
        <dbReference type="Pfam" id="PF20233"/>
    </source>
</evidence>
<accession>A0AA39CKH0</accession>
<dbReference type="Pfam" id="PF20233">
    <property type="entry name" value="DUF6590"/>
    <property type="match status" value="1"/>
</dbReference>
<sequence length="510" mass="56776">MDPVPRTLKRLGRASMEAGSSGESDTTMRSQFPNHHHSHSAPFLPLDGTETTWNDQDGNETTGIGIRAKAKIPIPRWSPGNEAFASGTTADITVTQASNYETSTLRSSRLYFRPRDGRHHQRHENTYFSDLAPMKTSTLPTELEQTAPPSARVQRFLKEVPLGDLAACAKFLSANPATLEAGNINKELLSTAEYALTQRNEPEARSCVEKALIVRQCQGRSTKDVTDFFRRMHFRDYTTVAAFDKSFGRLFSEIQKPTASQPEPLRKVDSGFFGADQFATASALQGGRATEASASHRKAGQQKDTNASLADKPQAQRTRREREVTFAQSDEALPVRSRGTRLNPESPVRVQRHDFFTVGRVFAIMWPEPTGDSRESRSSQAFYGPGESNGMRTSLRRLIVVREKDSYCLAVPIVKYDRTDSQNPSTDLSARAIAYVSGTDPQLAPSESKLTKTPICIQPGEGAIHQIASTSRIHFGKLYTVEHALKVMEVGRVSKESMPDFDRYWREELM</sequence>
<dbReference type="Pfam" id="PF08565">
    <property type="entry name" value="CDC37_M"/>
    <property type="match status" value="1"/>
</dbReference>
<evidence type="ECO:0000313" key="5">
    <source>
        <dbReference type="Proteomes" id="UP001172673"/>
    </source>
</evidence>
<evidence type="ECO:0000313" key="4">
    <source>
        <dbReference type="EMBL" id="KAJ9611585.1"/>
    </source>
</evidence>
<evidence type="ECO:0000259" key="2">
    <source>
        <dbReference type="Pfam" id="PF08565"/>
    </source>
</evidence>
<name>A0AA39CKH0_9EURO</name>
<dbReference type="Proteomes" id="UP001172673">
    <property type="component" value="Unassembled WGS sequence"/>
</dbReference>
<dbReference type="PANTHER" id="PTHR35391">
    <property type="entry name" value="C2H2-TYPE DOMAIN-CONTAINING PROTEIN-RELATED"/>
    <property type="match status" value="1"/>
</dbReference>
<feature type="domain" description="DUF6590" evidence="3">
    <location>
        <begin position="354"/>
        <end position="502"/>
    </location>
</feature>
<dbReference type="InterPro" id="IPR013874">
    <property type="entry name" value="Cdc37_Hsp90-bd"/>
</dbReference>
<dbReference type="AlphaFoldDB" id="A0AA39CKH0"/>
<protein>
    <submittedName>
        <fullName evidence="4">Uncharacterized protein</fullName>
    </submittedName>
</protein>
<comment type="caution">
    <text evidence="4">The sequence shown here is derived from an EMBL/GenBank/DDBJ whole genome shotgun (WGS) entry which is preliminary data.</text>
</comment>